<dbReference type="AlphaFoldDB" id="M1DI33"/>
<sequence length="424" mass="45815">MLKGVVIQRSPLEELSTGEGESATPHPSQGTTLDKLIIAKRTTCKRVTSRRRSVHCSKSSRRTIVKRCYYSKATFRRTIHMRGESTTPHPSQRPTLDEVVIAKKLHAEEPQGERASAAPNDQKEPLLKGEGDSTTLHPSQGSTLDELVIAKELCAQELHQREGASSAQNHQEEPLLKRVIIQSPPLGELFTGDGESATPHPSQGPTLDELVIAKELPAAEELPKGEGASVIPNDQEEPQLKDEVVIAKELLAEGLPQGEGASSAPNRQEEPLLEDEVVIAKELLAEGLPQGEGASSAPNRQEEPLLEGPTLDEPVIAKEVSAEELPQGKGASVGPNHQEELLLKSVVIQRPPIEKLSTGEGESATPHAFQGQTLDEVVFAKDMPAAEEVPQGERASAAPNDQEEPRIKRVVIQMPPLEELSIGK</sequence>
<reference evidence="3" key="1">
    <citation type="journal article" date="2011" name="Nature">
        <title>Genome sequence and analysis of the tuber crop potato.</title>
        <authorList>
            <consortium name="The Potato Genome Sequencing Consortium"/>
        </authorList>
    </citation>
    <scope>NUCLEOTIDE SEQUENCE [LARGE SCALE GENOMIC DNA]</scope>
    <source>
        <strain evidence="3">cv. DM1-3 516 R44</strain>
    </source>
</reference>
<evidence type="ECO:0000313" key="2">
    <source>
        <dbReference type="EnsemblPlants" id="PGSC0003DMT400089406"/>
    </source>
</evidence>
<name>M1DI33_SOLTU</name>
<keyword evidence="3" id="KW-1185">Reference proteome</keyword>
<feature type="region of interest" description="Disordered" evidence="1">
    <location>
        <begin position="1"/>
        <end position="30"/>
    </location>
</feature>
<reference evidence="2" key="2">
    <citation type="submission" date="2015-06" db="UniProtKB">
        <authorList>
            <consortium name="EnsemblPlants"/>
        </authorList>
    </citation>
    <scope>IDENTIFICATION</scope>
    <source>
        <strain evidence="2">DM1-3 516 R44</strain>
    </source>
</reference>
<proteinExistence type="predicted"/>
<feature type="region of interest" description="Disordered" evidence="1">
    <location>
        <begin position="289"/>
        <end position="336"/>
    </location>
</feature>
<dbReference type="InParanoid" id="M1DI33"/>
<dbReference type="HOGENOM" id="CLU_647959_0_0_1"/>
<protein>
    <submittedName>
        <fullName evidence="2">Uncharacterized protein</fullName>
    </submittedName>
</protein>
<dbReference type="PaxDb" id="4113-PGSC0003DMT400089406"/>
<accession>M1DI33</accession>
<dbReference type="Gramene" id="PGSC0003DMT400089406">
    <property type="protein sequence ID" value="PGSC0003DMT400089406"/>
    <property type="gene ID" value="PGSC0003DMG400038977"/>
</dbReference>
<feature type="region of interest" description="Disordered" evidence="1">
    <location>
        <begin position="386"/>
        <end position="424"/>
    </location>
</feature>
<evidence type="ECO:0000256" key="1">
    <source>
        <dbReference type="SAM" id="MobiDB-lite"/>
    </source>
</evidence>
<dbReference type="EnsemblPlants" id="PGSC0003DMT400089406">
    <property type="protein sequence ID" value="PGSC0003DMT400089406"/>
    <property type="gene ID" value="PGSC0003DMG400038977"/>
</dbReference>
<feature type="region of interest" description="Disordered" evidence="1">
    <location>
        <begin position="107"/>
        <end position="140"/>
    </location>
</feature>
<organism evidence="2 3">
    <name type="scientific">Solanum tuberosum</name>
    <name type="common">Potato</name>
    <dbReference type="NCBI Taxonomy" id="4113"/>
    <lineage>
        <taxon>Eukaryota</taxon>
        <taxon>Viridiplantae</taxon>
        <taxon>Streptophyta</taxon>
        <taxon>Embryophyta</taxon>
        <taxon>Tracheophyta</taxon>
        <taxon>Spermatophyta</taxon>
        <taxon>Magnoliopsida</taxon>
        <taxon>eudicotyledons</taxon>
        <taxon>Gunneridae</taxon>
        <taxon>Pentapetalae</taxon>
        <taxon>asterids</taxon>
        <taxon>lamiids</taxon>
        <taxon>Solanales</taxon>
        <taxon>Solanaceae</taxon>
        <taxon>Solanoideae</taxon>
        <taxon>Solaneae</taxon>
        <taxon>Solanum</taxon>
    </lineage>
</organism>
<feature type="compositionally biased region" description="Basic and acidic residues" evidence="1">
    <location>
        <begin position="121"/>
        <end position="131"/>
    </location>
</feature>
<dbReference type="Proteomes" id="UP000011115">
    <property type="component" value="Unassembled WGS sequence"/>
</dbReference>
<evidence type="ECO:0000313" key="3">
    <source>
        <dbReference type="Proteomes" id="UP000011115"/>
    </source>
</evidence>